<dbReference type="AlphaFoldDB" id="A0A1X1U8S4"/>
<evidence type="ECO:0008006" key="11">
    <source>
        <dbReference type="Google" id="ProtNLM"/>
    </source>
</evidence>
<dbReference type="GO" id="GO:0016705">
    <property type="term" value="F:oxidoreductase activity, acting on paired donors, with incorporation or reduction of molecular oxygen"/>
    <property type="evidence" value="ECO:0007669"/>
    <property type="project" value="InterPro"/>
</dbReference>
<dbReference type="Gene3D" id="1.10.630.10">
    <property type="entry name" value="Cytochrome P450"/>
    <property type="match status" value="1"/>
</dbReference>
<reference evidence="9 10" key="1">
    <citation type="submission" date="2016-01" db="EMBL/GenBank/DDBJ databases">
        <title>The new phylogeny of the genus Mycobacterium.</title>
        <authorList>
            <person name="Tarcisio F."/>
            <person name="Conor M."/>
            <person name="Antonella G."/>
            <person name="Elisabetta G."/>
            <person name="Giulia F.S."/>
            <person name="Sara T."/>
            <person name="Anna F."/>
            <person name="Clotilde B."/>
            <person name="Roberto B."/>
            <person name="Veronica D.S."/>
            <person name="Fabio R."/>
            <person name="Monica P."/>
            <person name="Olivier J."/>
            <person name="Enrico T."/>
            <person name="Nicola S."/>
        </authorList>
    </citation>
    <scope>NUCLEOTIDE SEQUENCE [LARGE SCALE GENOMIC DNA]</scope>
    <source>
        <strain evidence="9 10">DSM 44852</strain>
    </source>
</reference>
<evidence type="ECO:0000256" key="6">
    <source>
        <dbReference type="ARBA" id="ARBA00023004"/>
    </source>
</evidence>
<keyword evidence="6 8" id="KW-0408">Iron</keyword>
<evidence type="ECO:0000313" key="10">
    <source>
        <dbReference type="Proteomes" id="UP000193010"/>
    </source>
</evidence>
<evidence type="ECO:0000313" key="9">
    <source>
        <dbReference type="EMBL" id="ORV53138.1"/>
    </source>
</evidence>
<dbReference type="CDD" id="cd20625">
    <property type="entry name" value="CYP164-like"/>
    <property type="match status" value="1"/>
</dbReference>
<evidence type="ECO:0000256" key="8">
    <source>
        <dbReference type="RuleBase" id="RU000461"/>
    </source>
</evidence>
<dbReference type="PRINTS" id="PR00359">
    <property type="entry name" value="BP450"/>
</dbReference>
<dbReference type="RefSeq" id="WP_085222071.1">
    <property type="nucleotide sequence ID" value="NZ_AP022576.1"/>
</dbReference>
<dbReference type="PANTHER" id="PTHR46696:SF1">
    <property type="entry name" value="CYTOCHROME P450 YJIB-RELATED"/>
    <property type="match status" value="1"/>
</dbReference>
<name>A0A1X1U8S4_MYCFL</name>
<keyword evidence="7 8" id="KW-0503">Monooxygenase</keyword>
<comment type="similarity">
    <text evidence="2 8">Belongs to the cytochrome P450 family.</text>
</comment>
<dbReference type="SUPFAM" id="SSF48264">
    <property type="entry name" value="Cytochrome P450"/>
    <property type="match status" value="1"/>
</dbReference>
<keyword evidence="4 8" id="KW-0479">Metal-binding</keyword>
<keyword evidence="3 8" id="KW-0349">Heme</keyword>
<dbReference type="Proteomes" id="UP000193010">
    <property type="component" value="Unassembled WGS sequence"/>
</dbReference>
<dbReference type="FunFam" id="1.10.630.10:FF:000018">
    <property type="entry name" value="Cytochrome P450 monooxygenase"/>
    <property type="match status" value="1"/>
</dbReference>
<evidence type="ECO:0000256" key="3">
    <source>
        <dbReference type="ARBA" id="ARBA00022617"/>
    </source>
</evidence>
<evidence type="ECO:0000256" key="4">
    <source>
        <dbReference type="ARBA" id="ARBA00022723"/>
    </source>
</evidence>
<keyword evidence="10" id="KW-1185">Reference proteome</keyword>
<dbReference type="GO" id="GO:0004497">
    <property type="term" value="F:monooxygenase activity"/>
    <property type="evidence" value="ECO:0007669"/>
    <property type="project" value="UniProtKB-KW"/>
</dbReference>
<dbReference type="STRING" id="292462.AWC05_20565"/>
<dbReference type="InterPro" id="IPR002397">
    <property type="entry name" value="Cyt_P450_B"/>
</dbReference>
<comment type="cofactor">
    <cofactor evidence="1">
        <name>heme</name>
        <dbReference type="ChEBI" id="CHEBI:30413"/>
    </cofactor>
</comment>
<dbReference type="GO" id="GO:0005506">
    <property type="term" value="F:iron ion binding"/>
    <property type="evidence" value="ECO:0007669"/>
    <property type="project" value="InterPro"/>
</dbReference>
<dbReference type="InterPro" id="IPR017972">
    <property type="entry name" value="Cyt_P450_CS"/>
</dbReference>
<protein>
    <recommendedName>
        <fullName evidence="11">Cytochrome</fullName>
    </recommendedName>
</protein>
<keyword evidence="5 8" id="KW-0560">Oxidoreductase</keyword>
<dbReference type="PROSITE" id="PS00086">
    <property type="entry name" value="CYTOCHROME_P450"/>
    <property type="match status" value="1"/>
</dbReference>
<comment type="caution">
    <text evidence="9">The sequence shown here is derived from an EMBL/GenBank/DDBJ whole genome shotgun (WGS) entry which is preliminary data.</text>
</comment>
<dbReference type="OrthoDB" id="142769at2"/>
<dbReference type="InterPro" id="IPR036396">
    <property type="entry name" value="Cyt_P450_sf"/>
</dbReference>
<dbReference type="InterPro" id="IPR001128">
    <property type="entry name" value="Cyt_P450"/>
</dbReference>
<evidence type="ECO:0000256" key="1">
    <source>
        <dbReference type="ARBA" id="ARBA00001971"/>
    </source>
</evidence>
<evidence type="ECO:0000256" key="5">
    <source>
        <dbReference type="ARBA" id="ARBA00023002"/>
    </source>
</evidence>
<sequence>MTASLSDVNILSPDAVSDPYSYFAPLRDTRPVFWDARYKSWLLTSHDVVSRALRDDHFSSNRIVPFIDNKLTGPDADPLILQAFTVLKDWMVFQDEPGHARLRGLVRTAFTPRAIAKMEEGVRKLSEQLLAAIDYGSEFDLIEHFAYPLPAMVIAEMLGVPLKDRGMFRRWAEDIGPLVSGGLDDPDRYQRAAGAMAELVEFFADMLRHYRAQPADNLITALIRARDANDSLTEAEVIATCTLLMFGGHETTANLIANSVLALIRHPDEMDAFCEGLITPADAVEEFLRYDGPGKAVVRLVGEEVEYGGEVLRPGQRVFIVLAAANHDPAVFGDPDALRLRRNAKQHLSFGFGSHFCLGAPLARLEGRIALPLLANALRRFELADRELKWQPVFLTRGLQELWIKPGRGAV</sequence>
<accession>A0A1X1U8S4</accession>
<evidence type="ECO:0000256" key="7">
    <source>
        <dbReference type="ARBA" id="ARBA00023033"/>
    </source>
</evidence>
<dbReference type="GO" id="GO:0020037">
    <property type="term" value="F:heme binding"/>
    <property type="evidence" value="ECO:0007669"/>
    <property type="project" value="InterPro"/>
</dbReference>
<evidence type="ECO:0000256" key="2">
    <source>
        <dbReference type="ARBA" id="ARBA00010617"/>
    </source>
</evidence>
<dbReference type="Pfam" id="PF00067">
    <property type="entry name" value="p450"/>
    <property type="match status" value="2"/>
</dbReference>
<proteinExistence type="inferred from homology"/>
<dbReference type="EMBL" id="LQOV01000014">
    <property type="protein sequence ID" value="ORV53138.1"/>
    <property type="molecule type" value="Genomic_DNA"/>
</dbReference>
<gene>
    <name evidence="9" type="ORF">AWC05_20565</name>
</gene>
<organism evidence="9 10">
    <name type="scientific">Mycobacterium florentinum</name>
    <dbReference type="NCBI Taxonomy" id="292462"/>
    <lineage>
        <taxon>Bacteria</taxon>
        <taxon>Bacillati</taxon>
        <taxon>Actinomycetota</taxon>
        <taxon>Actinomycetes</taxon>
        <taxon>Mycobacteriales</taxon>
        <taxon>Mycobacteriaceae</taxon>
        <taxon>Mycobacterium</taxon>
        <taxon>Mycobacterium simiae complex</taxon>
    </lineage>
</organism>
<dbReference type="PANTHER" id="PTHR46696">
    <property type="entry name" value="P450, PUTATIVE (EUROFUNG)-RELATED"/>
    <property type="match status" value="1"/>
</dbReference>